<evidence type="ECO:0000313" key="2">
    <source>
        <dbReference type="EMBL" id="KIL78330.1"/>
    </source>
</evidence>
<dbReference type="EMBL" id="JXLP01000009">
    <property type="protein sequence ID" value="KIL78330.1"/>
    <property type="molecule type" value="Genomic_DNA"/>
</dbReference>
<reference evidence="2 3" key="1">
    <citation type="submission" date="2015-01" db="EMBL/GenBank/DDBJ databases">
        <title>Genome Assembly of Bacillus badius MTCC 1458.</title>
        <authorList>
            <person name="Verma A."/>
            <person name="Khatri I."/>
            <person name="Mual P."/>
            <person name="Subramanian S."/>
            <person name="Krishnamurthi S."/>
        </authorList>
    </citation>
    <scope>NUCLEOTIDE SEQUENCE [LARGE SCALE GENOMIC DNA]</scope>
    <source>
        <strain evidence="2 3">MTCC 1458</strain>
    </source>
</reference>
<accession>A0ABR5AUP1</accession>
<organism evidence="2 3">
    <name type="scientific">Bacillus badius</name>
    <dbReference type="NCBI Taxonomy" id="1455"/>
    <lineage>
        <taxon>Bacteria</taxon>
        <taxon>Bacillati</taxon>
        <taxon>Bacillota</taxon>
        <taxon>Bacilli</taxon>
        <taxon>Bacillales</taxon>
        <taxon>Bacillaceae</taxon>
        <taxon>Pseudobacillus</taxon>
    </lineage>
</organism>
<dbReference type="Pfam" id="PF01521">
    <property type="entry name" value="Fe-S_biosyn"/>
    <property type="match status" value="1"/>
</dbReference>
<comment type="caution">
    <text evidence="2">The sequence shown here is derived from an EMBL/GenBank/DDBJ whole genome shotgun (WGS) entry which is preliminary data.</text>
</comment>
<gene>
    <name evidence="2" type="ORF">SD77_4010</name>
</gene>
<dbReference type="Gene3D" id="2.60.300.12">
    <property type="entry name" value="HesB-like domain"/>
    <property type="match status" value="1"/>
</dbReference>
<dbReference type="InterPro" id="IPR035903">
    <property type="entry name" value="HesB-like_dom_sf"/>
</dbReference>
<feature type="domain" description="Core" evidence="1">
    <location>
        <begin position="32"/>
        <end position="112"/>
    </location>
</feature>
<evidence type="ECO:0000313" key="3">
    <source>
        <dbReference type="Proteomes" id="UP000031982"/>
    </source>
</evidence>
<name>A0ABR5AUP1_BACBA</name>
<sequence>MIPFSVLFCVQKRDGGEAAGEKMAPKEQHATIKLAEPARNELNIRLRAEQHFPRIDAELTGGCGLSVKFVLAFDEPRRNDKVLDCGGIPIRIDRFTARYLKEEVQVNYTAESGFYVAERFTSSGCAAE</sequence>
<proteinExistence type="predicted"/>
<dbReference type="InterPro" id="IPR000361">
    <property type="entry name" value="ATAP_core_dom"/>
</dbReference>
<dbReference type="Proteomes" id="UP000031982">
    <property type="component" value="Unassembled WGS sequence"/>
</dbReference>
<keyword evidence="3" id="KW-1185">Reference proteome</keyword>
<evidence type="ECO:0000259" key="1">
    <source>
        <dbReference type="Pfam" id="PF01521"/>
    </source>
</evidence>
<protein>
    <recommendedName>
        <fullName evidence="1">Core domain-containing protein</fullName>
    </recommendedName>
</protein>